<gene>
    <name evidence="1" type="ORF">OIK44_23550</name>
</gene>
<name>A0ABT5K703_9BURK</name>
<dbReference type="RefSeq" id="WP_273674419.1">
    <property type="nucleotide sequence ID" value="NZ_JAQQXR010000014.1"/>
</dbReference>
<evidence type="ECO:0000313" key="1">
    <source>
        <dbReference type="EMBL" id="MDC8760566.1"/>
    </source>
</evidence>
<evidence type="ECO:0000313" key="2">
    <source>
        <dbReference type="Proteomes" id="UP001221208"/>
    </source>
</evidence>
<accession>A0ABT5K703</accession>
<comment type="caution">
    <text evidence="1">The sequence shown here is derived from an EMBL/GenBank/DDBJ whole genome shotgun (WGS) entry which is preliminary data.</text>
</comment>
<dbReference type="Proteomes" id="UP001221208">
    <property type="component" value="Unassembled WGS sequence"/>
</dbReference>
<dbReference type="EMBL" id="JAQQXR010000014">
    <property type="protein sequence ID" value="MDC8760566.1"/>
    <property type="molecule type" value="Genomic_DNA"/>
</dbReference>
<reference evidence="1 2" key="1">
    <citation type="submission" date="2022-10" db="EMBL/GenBank/DDBJ databases">
        <title>Janthinobacterium sp. hw3 Genome sequencing.</title>
        <authorList>
            <person name="Park S."/>
        </authorList>
    </citation>
    <scope>NUCLEOTIDE SEQUENCE [LARGE SCALE GENOMIC DNA]</scope>
    <source>
        <strain evidence="2">hw3</strain>
    </source>
</reference>
<keyword evidence="2" id="KW-1185">Reference proteome</keyword>
<dbReference type="Pfam" id="PF16074">
    <property type="entry name" value="PilW"/>
    <property type="match status" value="1"/>
</dbReference>
<organism evidence="1 2">
    <name type="scientific">Janthinobacterium fluminis</name>
    <dbReference type="NCBI Taxonomy" id="2987524"/>
    <lineage>
        <taxon>Bacteria</taxon>
        <taxon>Pseudomonadati</taxon>
        <taxon>Pseudomonadota</taxon>
        <taxon>Betaproteobacteria</taxon>
        <taxon>Burkholderiales</taxon>
        <taxon>Oxalobacteraceae</taxon>
        <taxon>Janthinobacterium</taxon>
    </lineage>
</organism>
<proteinExistence type="predicted"/>
<sequence length="322" mass="33110">MKPSAALTLARARGFGAAELLVALALGLVVALAGSALLLASNASYLSQTEAARLDDNARYALDLIGRAVRQTAFVDLDSDDAPVGARPEDSASVGGLDARSVNRSSFGIEAPAAAVNGSDVLALRYFGAGSGSGGDGSVINCAGFGVGAAHSEAERGWSIFYVARDATGEAELRCKYRGESSWGADAIVRGVDTFQVLYGLDTDEPPDGVANAYLNASAIDGLDGALPLTGADAAARAREKNAKTCWKRVVSVRVALLLHGERATQPPGGPAQFDLFGKAYSDAHGGDDAGARIDAGRLPAALRGRARRALVTTILLRNRPA</sequence>
<protein>
    <submittedName>
        <fullName evidence="1">PilW family protein</fullName>
    </submittedName>
</protein>
<dbReference type="InterPro" id="IPR032092">
    <property type="entry name" value="PilW"/>
</dbReference>